<keyword evidence="1" id="KW-0732">Signal</keyword>
<keyword evidence="3" id="KW-1185">Reference proteome</keyword>
<evidence type="ECO:0000256" key="1">
    <source>
        <dbReference type="SAM" id="SignalP"/>
    </source>
</evidence>
<gene>
    <name evidence="2" type="ORF">GCM10011348_45360</name>
</gene>
<dbReference type="EMBL" id="BMLT01000020">
    <property type="protein sequence ID" value="GGO88885.1"/>
    <property type="molecule type" value="Genomic_DNA"/>
</dbReference>
<name>A0A917ZRX2_9GAMM</name>
<proteinExistence type="predicted"/>
<protein>
    <recommendedName>
        <fullName evidence="4">Phenol degradation protein meta</fullName>
    </recommendedName>
</protein>
<dbReference type="Pfam" id="PF13557">
    <property type="entry name" value="Phenol_MetA_deg"/>
    <property type="match status" value="1"/>
</dbReference>
<feature type="signal peptide" evidence="1">
    <location>
        <begin position="1"/>
        <end position="33"/>
    </location>
</feature>
<evidence type="ECO:0000313" key="3">
    <source>
        <dbReference type="Proteomes" id="UP000599578"/>
    </source>
</evidence>
<organism evidence="2 3">
    <name type="scientific">Marinobacterium nitratireducens</name>
    <dbReference type="NCBI Taxonomy" id="518897"/>
    <lineage>
        <taxon>Bacteria</taxon>
        <taxon>Pseudomonadati</taxon>
        <taxon>Pseudomonadota</taxon>
        <taxon>Gammaproteobacteria</taxon>
        <taxon>Oceanospirillales</taxon>
        <taxon>Oceanospirillaceae</taxon>
        <taxon>Marinobacterium</taxon>
    </lineage>
</organism>
<evidence type="ECO:0008006" key="4">
    <source>
        <dbReference type="Google" id="ProtNLM"/>
    </source>
</evidence>
<accession>A0A917ZRX2</accession>
<sequence length="324" mass="33784">MGVIRMLNRFATTVLPLGLGALGALVAAPPALAVEGATGMYILGSRTTAGGVVPPPGNYFQQSLYVYSGSADAGIPRSGGVDVGLDADAYVGLTSFLAVPEMAPILGGRAYFSGTLVYGYKDLDIGATLRTPGGATISGSRSEDDFLFGDPVVGTGLGWGAGPWFGSLNLLVNLPVGDYEKGRPTNVSFNRWATDVTGALTWLDQASGWQADIAMGITFNGENEDTNYESGDEFHIELAAARSFASGWTLGLQGYHYDQISADKGGAAVLGDFEGEVSGFGPAVAWAGPVGGRPINLEARYFHEFDAKNRLEGDALLLNLTIPL</sequence>
<reference evidence="2 3" key="1">
    <citation type="journal article" date="2014" name="Int. J. Syst. Evol. Microbiol.">
        <title>Complete genome sequence of Corynebacterium casei LMG S-19264T (=DSM 44701T), isolated from a smear-ripened cheese.</title>
        <authorList>
            <consortium name="US DOE Joint Genome Institute (JGI-PGF)"/>
            <person name="Walter F."/>
            <person name="Albersmeier A."/>
            <person name="Kalinowski J."/>
            <person name="Ruckert C."/>
        </authorList>
    </citation>
    <scope>NUCLEOTIDE SEQUENCE [LARGE SCALE GENOMIC DNA]</scope>
    <source>
        <strain evidence="2 3">CGMCC 1.7286</strain>
    </source>
</reference>
<dbReference type="AlphaFoldDB" id="A0A917ZRX2"/>
<dbReference type="InterPro" id="IPR025737">
    <property type="entry name" value="FApF"/>
</dbReference>
<evidence type="ECO:0000313" key="2">
    <source>
        <dbReference type="EMBL" id="GGO88885.1"/>
    </source>
</evidence>
<comment type="caution">
    <text evidence="2">The sequence shown here is derived from an EMBL/GenBank/DDBJ whole genome shotgun (WGS) entry which is preliminary data.</text>
</comment>
<feature type="chain" id="PRO_5037332758" description="Phenol degradation protein meta" evidence="1">
    <location>
        <begin position="34"/>
        <end position="324"/>
    </location>
</feature>
<dbReference type="Proteomes" id="UP000599578">
    <property type="component" value="Unassembled WGS sequence"/>
</dbReference>